<gene>
    <name evidence="2" type="ORF">A2400_00715</name>
</gene>
<dbReference type="AlphaFoldDB" id="A0A1F4UH38"/>
<evidence type="ECO:0000313" key="3">
    <source>
        <dbReference type="Proteomes" id="UP000177434"/>
    </source>
</evidence>
<evidence type="ECO:0000256" key="1">
    <source>
        <dbReference type="SAM" id="Phobius"/>
    </source>
</evidence>
<proteinExistence type="predicted"/>
<protein>
    <submittedName>
        <fullName evidence="2">Uncharacterized protein</fullName>
    </submittedName>
</protein>
<feature type="transmembrane region" description="Helical" evidence="1">
    <location>
        <begin position="6"/>
        <end position="28"/>
    </location>
</feature>
<sequence length="80" mass="9218">MLEIFRRYFIVLLLAIIILIVWGGILLLSDKRHSTINANAEMYTKPLNGTFDEEILETVAKRTKDSFPILPSSFFELNTD</sequence>
<comment type="caution">
    <text evidence="2">The sequence shown here is derived from an EMBL/GenBank/DDBJ whole genome shotgun (WGS) entry which is preliminary data.</text>
</comment>
<evidence type="ECO:0000313" key="2">
    <source>
        <dbReference type="EMBL" id="OGC44246.1"/>
    </source>
</evidence>
<dbReference type="EMBL" id="MEUN01000073">
    <property type="protein sequence ID" value="OGC44246.1"/>
    <property type="molecule type" value="Genomic_DNA"/>
</dbReference>
<keyword evidence="1" id="KW-1133">Transmembrane helix</keyword>
<keyword evidence="1" id="KW-0472">Membrane</keyword>
<dbReference type="Proteomes" id="UP000177434">
    <property type="component" value="Unassembled WGS sequence"/>
</dbReference>
<name>A0A1F4UH38_9BACT</name>
<reference evidence="2 3" key="1">
    <citation type="journal article" date="2016" name="Nat. Commun.">
        <title>Thousands of microbial genomes shed light on interconnected biogeochemical processes in an aquifer system.</title>
        <authorList>
            <person name="Anantharaman K."/>
            <person name="Brown C.T."/>
            <person name="Hug L.A."/>
            <person name="Sharon I."/>
            <person name="Castelle C.J."/>
            <person name="Probst A.J."/>
            <person name="Thomas B.C."/>
            <person name="Singh A."/>
            <person name="Wilkins M.J."/>
            <person name="Karaoz U."/>
            <person name="Brodie E.L."/>
            <person name="Williams K.H."/>
            <person name="Hubbard S.S."/>
            <person name="Banfield J.F."/>
        </authorList>
    </citation>
    <scope>NUCLEOTIDE SEQUENCE [LARGE SCALE GENOMIC DNA]</scope>
</reference>
<accession>A0A1F4UH38</accession>
<keyword evidence="1" id="KW-0812">Transmembrane</keyword>
<organism evidence="2 3">
    <name type="scientific">candidate division WS6 bacterium RIFOXYB1_FULL_33_14</name>
    <dbReference type="NCBI Taxonomy" id="1817896"/>
    <lineage>
        <taxon>Bacteria</taxon>
        <taxon>Candidatus Dojkabacteria</taxon>
    </lineage>
</organism>